<feature type="transmembrane region" description="Helical" evidence="4">
    <location>
        <begin position="298"/>
        <end position="318"/>
    </location>
</feature>
<dbReference type="Pfam" id="PF13347">
    <property type="entry name" value="MFS_2"/>
    <property type="match status" value="1"/>
</dbReference>
<evidence type="ECO:0000256" key="2">
    <source>
        <dbReference type="ARBA" id="ARBA00008335"/>
    </source>
</evidence>
<dbReference type="GeneID" id="110070578"/>
<evidence type="ECO:0000256" key="4">
    <source>
        <dbReference type="SAM" id="Phobius"/>
    </source>
</evidence>
<dbReference type="Proteomes" id="UP001652642">
    <property type="component" value="Chromosome 4"/>
</dbReference>
<comment type="subcellular location">
    <subcellularLocation>
        <location evidence="1">Membrane</location>
        <topology evidence="1">Multi-pass membrane protein</topology>
    </subcellularLocation>
</comment>
<feature type="transmembrane region" description="Helical" evidence="4">
    <location>
        <begin position="436"/>
        <end position="459"/>
    </location>
</feature>
<organism evidence="5 6">
    <name type="scientific">Pogona vitticeps</name>
    <name type="common">central bearded dragon</name>
    <dbReference type="NCBI Taxonomy" id="103695"/>
    <lineage>
        <taxon>Eukaryota</taxon>
        <taxon>Metazoa</taxon>
        <taxon>Chordata</taxon>
        <taxon>Craniata</taxon>
        <taxon>Vertebrata</taxon>
        <taxon>Euteleostomi</taxon>
        <taxon>Lepidosauria</taxon>
        <taxon>Squamata</taxon>
        <taxon>Bifurcata</taxon>
        <taxon>Unidentata</taxon>
        <taxon>Episquamata</taxon>
        <taxon>Toxicofera</taxon>
        <taxon>Iguania</taxon>
        <taxon>Acrodonta</taxon>
        <taxon>Agamidae</taxon>
        <taxon>Amphibolurinae</taxon>
        <taxon>Pogona</taxon>
    </lineage>
</organism>
<dbReference type="Gene3D" id="1.20.1250.20">
    <property type="entry name" value="MFS general substrate transporter like domains"/>
    <property type="match status" value="1"/>
</dbReference>
<keyword evidence="4" id="KW-0472">Membrane</keyword>
<evidence type="ECO:0000256" key="3">
    <source>
        <dbReference type="SAM" id="MobiDB-lite"/>
    </source>
</evidence>
<feature type="transmembrane region" description="Helical" evidence="4">
    <location>
        <begin position="244"/>
        <end position="267"/>
    </location>
</feature>
<protein>
    <submittedName>
        <fullName evidence="6">Sodium-dependent lysophosphatidylcholine symporter 1-like</fullName>
    </submittedName>
</protein>
<feature type="transmembrane region" description="Helical" evidence="4">
    <location>
        <begin position="471"/>
        <end position="497"/>
    </location>
</feature>
<gene>
    <name evidence="6" type="primary">LOC110070578</name>
</gene>
<reference evidence="6" key="1">
    <citation type="submission" date="2025-08" db="UniProtKB">
        <authorList>
            <consortium name="RefSeq"/>
        </authorList>
    </citation>
    <scope>IDENTIFICATION</scope>
</reference>
<sequence length="547" mass="60245">MAGEEAGREGGDPARTGLTQDAPEPGGAKEEGRPPLQEKPALPRGRKICYAIGGAPYQLTENVVGFFFQTFLLDVVQMEPFHASLVPFLGRAWNILADPVVGILVARSPRRKCGKLIPWTVSSMPFGVVFYILLWFVPSESLSAPQKFFWHWTMYCLFQTCMSCYHVPYSSLTMFLGGSEKERDSATSFRMAVEVLSTLVGSCIQAQMVGSHHAAMKNSCDLGNVTLSNASLLLPDALDQTRKAYVGASLVLGSIYCFSCLVLFFGVEEHSHPSSGSFRKTSLSGFLKLGAHRPFTQLLGWFLLMSLAFQLIQGSFVLFNTHVIGQAENFQYLLLIMLGVACVSIYLWQCFLERFGKKTTVYVGLLPMIPVLTVLTLGTHGFLVYVLLVAMAGSSLAILYLLPWSMLPDVVDDFKLHPKNADPTCHNLEPLFYSSFFFVNKLAGGISLGVSTMSLHFAGYRATDCVQRPRVILALRLLMAPAPMALLALAMVVLYPYPVGEKRRRQTAEEKAAAVWNRQGAELSDVQAIYTPGDITGEISCSQPRVR</sequence>
<feature type="transmembrane region" description="Helical" evidence="4">
    <location>
        <begin position="360"/>
        <end position="377"/>
    </location>
</feature>
<dbReference type="InterPro" id="IPR039672">
    <property type="entry name" value="MFS_2"/>
</dbReference>
<keyword evidence="5" id="KW-1185">Reference proteome</keyword>
<proteinExistence type="inferred from homology"/>
<dbReference type="PANTHER" id="PTHR11328">
    <property type="entry name" value="MAJOR FACILITATOR SUPERFAMILY DOMAIN-CONTAINING PROTEIN"/>
    <property type="match status" value="1"/>
</dbReference>
<feature type="transmembrane region" description="Helical" evidence="4">
    <location>
        <begin position="330"/>
        <end position="348"/>
    </location>
</feature>
<evidence type="ECO:0000256" key="1">
    <source>
        <dbReference type="ARBA" id="ARBA00004141"/>
    </source>
</evidence>
<dbReference type="PANTHER" id="PTHR11328:SF31">
    <property type="entry name" value="SODIUM-DEPENDENT LYSOPHOSPHATIDYLCHOLINE SYMPORTER 1 ISOFORM X1-RELATED"/>
    <property type="match status" value="1"/>
</dbReference>
<keyword evidence="4" id="KW-1133">Transmembrane helix</keyword>
<keyword evidence="4" id="KW-0812">Transmembrane</keyword>
<feature type="transmembrane region" description="Helical" evidence="4">
    <location>
        <begin position="116"/>
        <end position="137"/>
    </location>
</feature>
<feature type="compositionally biased region" description="Basic and acidic residues" evidence="3">
    <location>
        <begin position="1"/>
        <end position="12"/>
    </location>
</feature>
<evidence type="ECO:0000313" key="6">
    <source>
        <dbReference type="RefSeq" id="XP_072852741.1"/>
    </source>
</evidence>
<feature type="region of interest" description="Disordered" evidence="3">
    <location>
        <begin position="1"/>
        <end position="41"/>
    </location>
</feature>
<evidence type="ECO:0000313" key="5">
    <source>
        <dbReference type="Proteomes" id="UP001652642"/>
    </source>
</evidence>
<dbReference type="SUPFAM" id="SSF103473">
    <property type="entry name" value="MFS general substrate transporter"/>
    <property type="match status" value="1"/>
</dbReference>
<comment type="similarity">
    <text evidence="2">Belongs to the major facilitator superfamily.</text>
</comment>
<feature type="transmembrane region" description="Helical" evidence="4">
    <location>
        <begin position="149"/>
        <end position="167"/>
    </location>
</feature>
<dbReference type="InterPro" id="IPR036259">
    <property type="entry name" value="MFS_trans_sf"/>
</dbReference>
<feature type="transmembrane region" description="Helical" evidence="4">
    <location>
        <begin position="382"/>
        <end position="402"/>
    </location>
</feature>
<name>A0ABM5G523_9SAUR</name>
<accession>A0ABM5G523</accession>
<dbReference type="RefSeq" id="XP_072852741.1">
    <property type="nucleotide sequence ID" value="XM_072996640.1"/>
</dbReference>